<accession>A0AA39G6G9</accession>
<evidence type="ECO:0000313" key="5">
    <source>
        <dbReference type="EMBL" id="KAK0182429.1"/>
    </source>
</evidence>
<protein>
    <recommendedName>
        <fullName evidence="7">Adenylate kinase</fullName>
    </recommendedName>
</protein>
<dbReference type="PANTHER" id="PTHR23359">
    <property type="entry name" value="NUCLEOTIDE KINASE"/>
    <property type="match status" value="1"/>
</dbReference>
<name>A0AA39G6G9_MICHY</name>
<comment type="caution">
    <text evidence="5">The sequence shown here is derived from an EMBL/GenBank/DDBJ whole genome shotgun (WGS) entry which is preliminary data.</text>
</comment>
<evidence type="ECO:0000313" key="6">
    <source>
        <dbReference type="Proteomes" id="UP001168972"/>
    </source>
</evidence>
<dbReference type="SUPFAM" id="SSF52540">
    <property type="entry name" value="P-loop containing nucleoside triphosphate hydrolases"/>
    <property type="match status" value="1"/>
</dbReference>
<evidence type="ECO:0008006" key="7">
    <source>
        <dbReference type="Google" id="ProtNLM"/>
    </source>
</evidence>
<comment type="similarity">
    <text evidence="4">Belongs to the adenylate kinase family.</text>
</comment>
<evidence type="ECO:0000256" key="1">
    <source>
        <dbReference type="ARBA" id="ARBA00022679"/>
    </source>
</evidence>
<dbReference type="CDD" id="cd01428">
    <property type="entry name" value="ADK"/>
    <property type="match status" value="1"/>
</dbReference>
<reference evidence="5" key="1">
    <citation type="journal article" date="2023" name="bioRxiv">
        <title>Scaffold-level genome assemblies of two parasitoid biocontrol wasps reveal the parthenogenesis mechanism and an associated novel virus.</title>
        <authorList>
            <person name="Inwood S."/>
            <person name="Skelly J."/>
            <person name="Guhlin J."/>
            <person name="Harrop T."/>
            <person name="Goldson S."/>
            <person name="Dearden P."/>
        </authorList>
    </citation>
    <scope>NUCLEOTIDE SEQUENCE</scope>
    <source>
        <strain evidence="5">Lincoln</strain>
        <tissue evidence="5">Whole body</tissue>
    </source>
</reference>
<dbReference type="Proteomes" id="UP001168972">
    <property type="component" value="Unassembled WGS sequence"/>
</dbReference>
<reference evidence="5" key="2">
    <citation type="submission" date="2023-03" db="EMBL/GenBank/DDBJ databases">
        <authorList>
            <person name="Inwood S.N."/>
            <person name="Skelly J.G."/>
            <person name="Guhlin J."/>
            <person name="Harrop T.W.R."/>
            <person name="Goldson S.G."/>
            <person name="Dearden P.K."/>
        </authorList>
    </citation>
    <scope>NUCLEOTIDE SEQUENCE</scope>
    <source>
        <strain evidence="5">Lincoln</strain>
        <tissue evidence="5">Whole body</tissue>
    </source>
</reference>
<dbReference type="Pfam" id="PF00406">
    <property type="entry name" value="ADK"/>
    <property type="match status" value="1"/>
</dbReference>
<dbReference type="InterPro" id="IPR027417">
    <property type="entry name" value="P-loop_NTPase"/>
</dbReference>
<sequence>MGNCCTRDELGDEIPRDDGPLDTSVLRHINVPIIFVIGGPGVGKTFIAKRLASEHGFTIITITELIRLEVNDDTHRGRLFKKIMLEGRHIPADVIVRMIFRRMLLFSGTPGYIISGFPRDKKQARLFNKKVKPPDLLIYLWARRQLLEHRMRLRAIANERFDDIDEAIQNRLEIFYDSTIRALSLYKTAITVIDAQQSNDEVLELCSNAIERVMEHRRMVDEQND</sequence>
<dbReference type="EMBL" id="JAQQBR010000001">
    <property type="protein sequence ID" value="KAK0182429.1"/>
    <property type="molecule type" value="Genomic_DNA"/>
</dbReference>
<evidence type="ECO:0000256" key="2">
    <source>
        <dbReference type="ARBA" id="ARBA00022741"/>
    </source>
</evidence>
<gene>
    <name evidence="5" type="ORF">PV327_000571</name>
</gene>
<dbReference type="GO" id="GO:0006139">
    <property type="term" value="P:nucleobase-containing compound metabolic process"/>
    <property type="evidence" value="ECO:0007669"/>
    <property type="project" value="InterPro"/>
</dbReference>
<evidence type="ECO:0000256" key="4">
    <source>
        <dbReference type="RuleBase" id="RU003330"/>
    </source>
</evidence>
<keyword evidence="6" id="KW-1185">Reference proteome</keyword>
<dbReference type="AlphaFoldDB" id="A0AA39G6G9"/>
<keyword evidence="2" id="KW-0547">Nucleotide-binding</keyword>
<evidence type="ECO:0000256" key="3">
    <source>
        <dbReference type="ARBA" id="ARBA00022777"/>
    </source>
</evidence>
<dbReference type="Gene3D" id="3.40.50.300">
    <property type="entry name" value="P-loop containing nucleotide triphosphate hydrolases"/>
    <property type="match status" value="1"/>
</dbReference>
<dbReference type="PRINTS" id="PR00094">
    <property type="entry name" value="ADENYLTKNASE"/>
</dbReference>
<keyword evidence="3 4" id="KW-0418">Kinase</keyword>
<keyword evidence="1 4" id="KW-0808">Transferase</keyword>
<proteinExistence type="inferred from homology"/>
<dbReference type="InterPro" id="IPR000850">
    <property type="entry name" value="Adenylat/UMP-CMP_kin"/>
</dbReference>
<dbReference type="GO" id="GO:0005524">
    <property type="term" value="F:ATP binding"/>
    <property type="evidence" value="ECO:0007669"/>
    <property type="project" value="InterPro"/>
</dbReference>
<organism evidence="5 6">
    <name type="scientific">Microctonus hyperodae</name>
    <name type="common">Parasitoid wasp</name>
    <dbReference type="NCBI Taxonomy" id="165561"/>
    <lineage>
        <taxon>Eukaryota</taxon>
        <taxon>Metazoa</taxon>
        <taxon>Ecdysozoa</taxon>
        <taxon>Arthropoda</taxon>
        <taxon>Hexapoda</taxon>
        <taxon>Insecta</taxon>
        <taxon>Pterygota</taxon>
        <taxon>Neoptera</taxon>
        <taxon>Endopterygota</taxon>
        <taxon>Hymenoptera</taxon>
        <taxon>Apocrita</taxon>
        <taxon>Ichneumonoidea</taxon>
        <taxon>Braconidae</taxon>
        <taxon>Euphorinae</taxon>
        <taxon>Microctonus</taxon>
    </lineage>
</organism>
<dbReference type="GO" id="GO:0019205">
    <property type="term" value="F:nucleobase-containing compound kinase activity"/>
    <property type="evidence" value="ECO:0007669"/>
    <property type="project" value="InterPro"/>
</dbReference>